<dbReference type="STRING" id="1122195.SAMN02745164_02011"/>
<accession>A0A1M4ZSY1</accession>
<dbReference type="SUPFAM" id="SSF51395">
    <property type="entry name" value="FMN-linked oxidoreductases"/>
    <property type="match status" value="1"/>
</dbReference>
<dbReference type="PANTHER" id="PTHR30217">
    <property type="entry name" value="PEPTIDASE U32 FAMILY"/>
    <property type="match status" value="1"/>
</dbReference>
<dbReference type="InterPro" id="IPR032525">
    <property type="entry name" value="Peptidase_U32_C"/>
</dbReference>
<gene>
    <name evidence="5" type="ORF">SAMN02745164_02011</name>
</gene>
<dbReference type="EMBL" id="FQUI01000047">
    <property type="protein sequence ID" value="SHF21183.1"/>
    <property type="molecule type" value="Genomic_DNA"/>
</dbReference>
<dbReference type="GO" id="GO:0008233">
    <property type="term" value="F:peptidase activity"/>
    <property type="evidence" value="ECO:0007669"/>
    <property type="project" value="UniProtKB-KW"/>
</dbReference>
<evidence type="ECO:0000259" key="4">
    <source>
        <dbReference type="Pfam" id="PF16325"/>
    </source>
</evidence>
<dbReference type="RefSeq" id="WP_072865900.1">
    <property type="nucleotide sequence ID" value="NZ_FQUI01000047.1"/>
</dbReference>
<evidence type="ECO:0000313" key="5">
    <source>
        <dbReference type="EMBL" id="SHF21183.1"/>
    </source>
</evidence>
<feature type="domain" description="Peptidase family U32 C-terminal" evidence="4">
    <location>
        <begin position="319"/>
        <end position="400"/>
    </location>
</feature>
<dbReference type="Pfam" id="PF16325">
    <property type="entry name" value="Peptidase_U32_C"/>
    <property type="match status" value="1"/>
</dbReference>
<dbReference type="Gene3D" id="2.40.30.10">
    <property type="entry name" value="Translation factors"/>
    <property type="match status" value="1"/>
</dbReference>
<dbReference type="GO" id="GO:0006508">
    <property type="term" value="P:proteolysis"/>
    <property type="evidence" value="ECO:0007669"/>
    <property type="project" value="UniProtKB-KW"/>
</dbReference>
<dbReference type="PROSITE" id="PS01276">
    <property type="entry name" value="PEPTIDASE_U32"/>
    <property type="match status" value="1"/>
</dbReference>
<dbReference type="OrthoDB" id="9807498at2"/>
<keyword evidence="1 5" id="KW-0645">Protease</keyword>
<dbReference type="InterPro" id="IPR051454">
    <property type="entry name" value="RNA/ubiquinone_mod_enzymes"/>
</dbReference>
<keyword evidence="6" id="KW-1185">Reference proteome</keyword>
<proteinExistence type="inferred from homology"/>
<dbReference type="Proteomes" id="UP000184334">
    <property type="component" value="Unassembled WGS sequence"/>
</dbReference>
<evidence type="ECO:0000256" key="1">
    <source>
        <dbReference type="ARBA" id="ARBA00022670"/>
    </source>
</evidence>
<reference evidence="5" key="1">
    <citation type="submission" date="2016-11" db="EMBL/GenBank/DDBJ databases">
        <authorList>
            <person name="Varghese N."/>
            <person name="Submissions S."/>
        </authorList>
    </citation>
    <scope>NUCLEOTIDE SEQUENCE [LARGE SCALE GENOMIC DNA]</scope>
    <source>
        <strain evidence="5">DSM 16785</strain>
    </source>
</reference>
<name>A0A1M4ZSY1_MARH1</name>
<comment type="similarity">
    <text evidence="3">Belongs to the peptidase U32 family.</text>
</comment>
<sequence length="405" mass="46349">MKKIELLSPAGNMEKLKMVFRYGADAAYLGGKFFNLRALAGNFSNEEIIEAVKYAHSLGKKIYVTLNIIAHNNEIEKVADYAKFLESAGVDAVIVADLGVFKVVRDNTNLEINVSTQASNTNWMSVKVWKEMGAKRIILARELSLKEIKQIREKVPDVELEVFIHGAMCMSISGRCLLSNYLTGRDANRGACAQPCRWKYHLVEENRPGEYYPIYEDERGTFIMNSRDLYTIEFLDQILDTGIDSLKIEGRMKGIYYGAMVTKVYREAIDKYYKGEFKYEPKWMEYLNSVSNRKYTKGFYFGNPGPESQNYDSSSYNKTHEIVAKVIKKTRDNKSILEVRSKVSVGEEVEIIKPKGDPIKVIMPEMIKMRKGQEEAKIETANPNLIVKVDLDLEEMDILRKKLPD</sequence>
<organism evidence="5 6">
    <name type="scientific">Marinitoga hydrogenitolerans (strain DSM 16785 / JCM 12826 / AT1271)</name>
    <dbReference type="NCBI Taxonomy" id="1122195"/>
    <lineage>
        <taxon>Bacteria</taxon>
        <taxon>Thermotogati</taxon>
        <taxon>Thermotogota</taxon>
        <taxon>Thermotogae</taxon>
        <taxon>Petrotogales</taxon>
        <taxon>Petrotogaceae</taxon>
        <taxon>Marinitoga</taxon>
    </lineage>
</organism>
<evidence type="ECO:0000256" key="3">
    <source>
        <dbReference type="ARBA" id="ARBA00038374"/>
    </source>
</evidence>
<dbReference type="Pfam" id="PF01136">
    <property type="entry name" value="Peptidase_U32"/>
    <property type="match status" value="1"/>
</dbReference>
<keyword evidence="2" id="KW-0378">Hydrolase</keyword>
<comment type="caution">
    <text evidence="5">The sequence shown here is derived from an EMBL/GenBank/DDBJ whole genome shotgun (WGS) entry which is preliminary data.</text>
</comment>
<dbReference type="AlphaFoldDB" id="A0A1M4ZSY1"/>
<evidence type="ECO:0000256" key="2">
    <source>
        <dbReference type="ARBA" id="ARBA00022801"/>
    </source>
</evidence>
<dbReference type="InterPro" id="IPR001539">
    <property type="entry name" value="Peptidase_U32"/>
</dbReference>
<protein>
    <submittedName>
        <fullName evidence="5">Protease</fullName>
    </submittedName>
</protein>
<dbReference type="PANTHER" id="PTHR30217:SF6">
    <property type="entry name" value="TRNA HYDROXYLATION PROTEIN P"/>
    <property type="match status" value="1"/>
</dbReference>
<evidence type="ECO:0000313" key="6">
    <source>
        <dbReference type="Proteomes" id="UP000184334"/>
    </source>
</evidence>